<protein>
    <recommendedName>
        <fullName evidence="2">BRCT domain-containing protein</fullName>
    </recommendedName>
</protein>
<dbReference type="Pfam" id="PF00533">
    <property type="entry name" value="BRCT"/>
    <property type="match status" value="1"/>
</dbReference>
<dbReference type="InterPro" id="IPR022047">
    <property type="entry name" value="Microcephalin-like"/>
</dbReference>
<feature type="compositionally biased region" description="Basic and acidic residues" evidence="1">
    <location>
        <begin position="614"/>
        <end position="626"/>
    </location>
</feature>
<feature type="compositionally biased region" description="Polar residues" evidence="1">
    <location>
        <begin position="479"/>
        <end position="533"/>
    </location>
</feature>
<dbReference type="PANTHER" id="PTHR14625">
    <property type="entry name" value="MICROCEPHALIN"/>
    <property type="match status" value="1"/>
</dbReference>
<dbReference type="PROSITE" id="PS50172">
    <property type="entry name" value="BRCT"/>
    <property type="match status" value="3"/>
</dbReference>
<dbReference type="InterPro" id="IPR001357">
    <property type="entry name" value="BRCT_dom"/>
</dbReference>
<feature type="compositionally biased region" description="Polar residues" evidence="1">
    <location>
        <begin position="638"/>
        <end position="653"/>
    </location>
</feature>
<feature type="compositionally biased region" description="Polar residues" evidence="1">
    <location>
        <begin position="830"/>
        <end position="846"/>
    </location>
</feature>
<dbReference type="CDD" id="cd17736">
    <property type="entry name" value="BRCT_microcephalin_rpt2"/>
    <property type="match status" value="1"/>
</dbReference>
<evidence type="ECO:0000259" key="2">
    <source>
        <dbReference type="PROSITE" id="PS50172"/>
    </source>
</evidence>
<feature type="domain" description="BRCT" evidence="2">
    <location>
        <begin position="199"/>
        <end position="289"/>
    </location>
</feature>
<accession>A0A7R8YL12</accession>
<reference evidence="3 4" key="1">
    <citation type="submission" date="2020-11" db="EMBL/GenBank/DDBJ databases">
        <authorList>
            <person name="Wallbank WR R."/>
            <person name="Pardo Diaz C."/>
            <person name="Kozak K."/>
            <person name="Martin S."/>
            <person name="Jiggins C."/>
            <person name="Moest M."/>
            <person name="Warren A I."/>
            <person name="Generalovic N T."/>
            <person name="Byers J.R.P. K."/>
            <person name="Montejo-Kovacevich G."/>
            <person name="Yen C E."/>
        </authorList>
    </citation>
    <scope>NUCLEOTIDE SEQUENCE [LARGE SCALE GENOMIC DNA]</scope>
</reference>
<feature type="region of interest" description="Disordered" evidence="1">
    <location>
        <begin position="830"/>
        <end position="924"/>
    </location>
</feature>
<name>A0A7R8YL12_HERIL</name>
<dbReference type="AlphaFoldDB" id="A0A7R8YL12"/>
<sequence length="1136" mass="127587">MDRFLIRTPNPTWRSSDTSFTRSFANKSFTDKKSTPKCDAKLRRLSIRDETLLKIFSSQPDQPLNDENVNPIALFRSISQPAKTTDVDNDSPKAKGAFAANCHSVADRTAHESADAQDLEVMAMTPPTDVAPSSAENVFPHDKALQTRLQRDLNSPSANARVRAMKALRSPAKTGYCNFDVPHEEQDIITDEERSRPESIQEVMKNVVVYVEVRTAEDNRSAGVKNVISQLGAKVNDRFLRDTTHVVFKDGLQSTYNKAKKWNIPIVSILWIEACKNHMVLMNPKLYPISNIERYENPELFTKLKRQKSMQPNAEENIRRHKVKLLAGANKKTETEKEAVKPATKISIPRKPKDNLGDILSDFKEKLLSTPECSEDIIKPDSKVLERLQNSPYITKNKTKQKTTTNSLKKFPMFRSNIAEETSDDDFEVPKSATITPEVNAKKTLLFDEKITTSETKRKSTATSSTKRRATIIPKVKSPTRQPASTTTPISTINNPDTMPKTPASQRKVQSSRITRRSSMSLVENTTSTSITKEGSVSINKTVIMEESCDIDGNTGYDGHTEGASAKNRETTYADVQVEITKNPLNNNTITPDITANRRRTLFACKPTEETSVDPEKVPERKESTTRRRTCFNFPSYEANSPDLTSRSPSKASKTADIEGYNEVSDNCLPSIRKSVRRRTMFTPSYRDEVNESVQDATTLNASCAIKPVNLFGSETPTAKPGTIIEELNSSLTFNSTKTPINPRRRTIYDISMDIIDKRLENINKSAKQNRYTEFRPREDVEKLVDNECIVADSTKSKENPTSEEVSKTNNRHTTIDSFTAILNGDSFKTSTKLGLNDSTTSQTPAQPKKRKLFAPVELLFSTPPASSTAQKDKVNADELDGNPKKKAKTENKPIKSVKRINGTAKKANGASATSRSQSRRSTLDFEQVEKFRTMKSVQHTKPAPVGKLNHMVCTNMHTEQMNFIKQAIGKLGGFKLENTVSANTTHVVSLESRRTFNLLRGIIHGLWILNYNWILESVENGKWLYEEPYEMISFSRGVEICRSQRQAFGPKFKMDLFTDLPPVYVSPQSNVPAQNVEELISLCSGKITKDKNDAKYVLGETLRDNPDKICLNPIWILDCIQDNQIKKMTKYILAG</sequence>
<dbReference type="CDD" id="cd17716">
    <property type="entry name" value="BRCT_microcephalin_rpt1"/>
    <property type="match status" value="1"/>
</dbReference>
<evidence type="ECO:0000313" key="4">
    <source>
        <dbReference type="Proteomes" id="UP000594454"/>
    </source>
</evidence>
<dbReference type="FunCoup" id="A0A7R8YL12">
    <property type="interactions" value="1716"/>
</dbReference>
<keyword evidence="4" id="KW-1185">Reference proteome</keyword>
<dbReference type="GO" id="GO:0000278">
    <property type="term" value="P:mitotic cell cycle"/>
    <property type="evidence" value="ECO:0007669"/>
    <property type="project" value="TreeGrafter"/>
</dbReference>
<dbReference type="InParanoid" id="A0A7R8YL12"/>
<dbReference type="OMA" id="AMEPRMT"/>
<feature type="compositionally biased region" description="Low complexity" evidence="1">
    <location>
        <begin position="911"/>
        <end position="921"/>
    </location>
</feature>
<dbReference type="Proteomes" id="UP000594454">
    <property type="component" value="Chromosome 1"/>
</dbReference>
<dbReference type="Gene3D" id="3.40.50.10190">
    <property type="entry name" value="BRCT domain"/>
    <property type="match status" value="3"/>
</dbReference>
<organism evidence="3 4">
    <name type="scientific">Hermetia illucens</name>
    <name type="common">Black soldier fly</name>
    <dbReference type="NCBI Taxonomy" id="343691"/>
    <lineage>
        <taxon>Eukaryota</taxon>
        <taxon>Metazoa</taxon>
        <taxon>Ecdysozoa</taxon>
        <taxon>Arthropoda</taxon>
        <taxon>Hexapoda</taxon>
        <taxon>Insecta</taxon>
        <taxon>Pterygota</taxon>
        <taxon>Neoptera</taxon>
        <taxon>Endopterygota</taxon>
        <taxon>Diptera</taxon>
        <taxon>Brachycera</taxon>
        <taxon>Stratiomyomorpha</taxon>
        <taxon>Stratiomyidae</taxon>
        <taxon>Hermetiinae</taxon>
        <taxon>Hermetia</taxon>
    </lineage>
</organism>
<feature type="domain" description="BRCT" evidence="2">
    <location>
        <begin position="1053"/>
        <end position="1134"/>
    </location>
</feature>
<dbReference type="PANTHER" id="PTHR14625:SF3">
    <property type="entry name" value="MICROCEPHALIN"/>
    <property type="match status" value="1"/>
</dbReference>
<dbReference type="Pfam" id="PF12738">
    <property type="entry name" value="PTCB-BRCT"/>
    <property type="match status" value="1"/>
</dbReference>
<feature type="domain" description="BRCT" evidence="2">
    <location>
        <begin position="965"/>
        <end position="1032"/>
    </location>
</feature>
<feature type="region of interest" description="Disordered" evidence="1">
    <location>
        <begin position="608"/>
        <end position="627"/>
    </location>
</feature>
<evidence type="ECO:0000256" key="1">
    <source>
        <dbReference type="SAM" id="MobiDB-lite"/>
    </source>
</evidence>
<proteinExistence type="predicted"/>
<evidence type="ECO:0000313" key="3">
    <source>
        <dbReference type="EMBL" id="CAD7077100.1"/>
    </source>
</evidence>
<dbReference type="OrthoDB" id="2384350at2759"/>
<dbReference type="SUPFAM" id="SSF52113">
    <property type="entry name" value="BRCT domain"/>
    <property type="match status" value="3"/>
</dbReference>
<feature type="region of interest" description="Disordered" evidence="1">
    <location>
        <begin position="477"/>
        <end position="533"/>
    </location>
</feature>
<dbReference type="SMART" id="SM00292">
    <property type="entry name" value="BRCT"/>
    <property type="match status" value="3"/>
</dbReference>
<dbReference type="EMBL" id="LR899009">
    <property type="protein sequence ID" value="CAD7077100.1"/>
    <property type="molecule type" value="Genomic_DNA"/>
</dbReference>
<dbReference type="InterPro" id="IPR036420">
    <property type="entry name" value="BRCT_dom_sf"/>
</dbReference>
<gene>
    <name evidence="3" type="ORF">HERILL_LOCUS475</name>
</gene>
<feature type="region of interest" description="Disordered" evidence="1">
    <location>
        <begin position="634"/>
        <end position="657"/>
    </location>
</feature>
<dbReference type="CDD" id="cd17751">
    <property type="entry name" value="BRCT_microcephalin_rpt3"/>
    <property type="match status" value="1"/>
</dbReference>